<proteinExistence type="predicted"/>
<evidence type="ECO:0000313" key="2">
    <source>
        <dbReference type="Proteomes" id="UP000234323"/>
    </source>
</evidence>
<dbReference type="EMBL" id="LLXI01000148">
    <property type="protein sequence ID" value="PKY41400.1"/>
    <property type="molecule type" value="Genomic_DNA"/>
</dbReference>
<evidence type="ECO:0000313" key="1">
    <source>
        <dbReference type="EMBL" id="PKY41400.1"/>
    </source>
</evidence>
<accession>A0A2I1G459</accession>
<reference evidence="1 2" key="1">
    <citation type="submission" date="2015-10" db="EMBL/GenBank/DDBJ databases">
        <title>Genome analyses suggest a sexual origin of heterokaryosis in a supposedly ancient asexual fungus.</title>
        <authorList>
            <person name="Ropars J."/>
            <person name="Sedzielewska K."/>
            <person name="Noel J."/>
            <person name="Charron P."/>
            <person name="Farinelli L."/>
            <person name="Marton T."/>
            <person name="Kruger M."/>
            <person name="Pelin A."/>
            <person name="Brachmann A."/>
            <person name="Corradi N."/>
        </authorList>
    </citation>
    <scope>NUCLEOTIDE SEQUENCE [LARGE SCALE GENOMIC DNA]</scope>
    <source>
        <strain evidence="1 2">A4</strain>
    </source>
</reference>
<name>A0A2I1G459_9GLOM</name>
<sequence length="87" mass="10054">MTKRFISNASKLDLWRVDIKEVVDVFTEDDIVQKLRGNKMRPHFPFSNYLAGVSGGGKTSTAFGVAMQHWSIYIVLLEIWRSHRERA</sequence>
<comment type="caution">
    <text evidence="1">The sequence shown here is derived from an EMBL/GenBank/DDBJ whole genome shotgun (WGS) entry which is preliminary data.</text>
</comment>
<keyword evidence="2" id="KW-1185">Reference proteome</keyword>
<organism evidence="1 2">
    <name type="scientific">Rhizophagus irregularis</name>
    <dbReference type="NCBI Taxonomy" id="588596"/>
    <lineage>
        <taxon>Eukaryota</taxon>
        <taxon>Fungi</taxon>
        <taxon>Fungi incertae sedis</taxon>
        <taxon>Mucoromycota</taxon>
        <taxon>Glomeromycotina</taxon>
        <taxon>Glomeromycetes</taxon>
        <taxon>Glomerales</taxon>
        <taxon>Glomeraceae</taxon>
        <taxon>Rhizophagus</taxon>
    </lineage>
</organism>
<gene>
    <name evidence="1" type="ORF">RhiirA4_454973</name>
</gene>
<dbReference type="AlphaFoldDB" id="A0A2I1G459"/>
<protein>
    <submittedName>
        <fullName evidence="1">Uncharacterized protein</fullName>
    </submittedName>
</protein>
<dbReference type="Proteomes" id="UP000234323">
    <property type="component" value="Unassembled WGS sequence"/>
</dbReference>